<dbReference type="CDD" id="cd01171">
    <property type="entry name" value="YXKO-related"/>
    <property type="match status" value="1"/>
</dbReference>
<name>A0A1J5S7D5_9ZZZZ</name>
<keyword evidence="5" id="KW-0456">Lyase</keyword>
<dbReference type="GO" id="GO:0052855">
    <property type="term" value="F:ADP-dependent NAD(P)H-hydrate dehydratase activity"/>
    <property type="evidence" value="ECO:0007669"/>
    <property type="project" value="TreeGrafter"/>
</dbReference>
<dbReference type="HAMAP" id="MF_01965">
    <property type="entry name" value="NADHX_dehydratase"/>
    <property type="match status" value="1"/>
</dbReference>
<gene>
    <name evidence="7" type="primary">nnr_5</name>
    <name evidence="7" type="ORF">GALL_136970</name>
</gene>
<keyword evidence="2" id="KW-0067">ATP-binding</keyword>
<dbReference type="EMBL" id="MLJW01000059">
    <property type="protein sequence ID" value="OIR04215.1"/>
    <property type="molecule type" value="Genomic_DNA"/>
</dbReference>
<reference evidence="7" key="1">
    <citation type="submission" date="2016-10" db="EMBL/GenBank/DDBJ databases">
        <title>Sequence of Gallionella enrichment culture.</title>
        <authorList>
            <person name="Poehlein A."/>
            <person name="Muehling M."/>
            <person name="Daniel R."/>
        </authorList>
    </citation>
    <scope>NUCLEOTIDE SEQUENCE</scope>
</reference>
<dbReference type="GO" id="GO:0052856">
    <property type="term" value="F:NAD(P)HX epimerase activity"/>
    <property type="evidence" value="ECO:0007669"/>
    <property type="project" value="TreeGrafter"/>
</dbReference>
<evidence type="ECO:0000259" key="6">
    <source>
        <dbReference type="PROSITE" id="PS51383"/>
    </source>
</evidence>
<dbReference type="GO" id="GO:0110051">
    <property type="term" value="P:metabolite repair"/>
    <property type="evidence" value="ECO:0007669"/>
    <property type="project" value="TreeGrafter"/>
</dbReference>
<sequence length="310" mass="32345">MTKPESLLMPTARPATITRKQVAAFLKPRPKDSHKGMFGTVTVIGGADGMIGAALLAGRAALKMGAGCVHVGLLADKMPLVDMRVPELMLHPAGDALKGIPHPKLPPKGEGENVKGSFNPSVLVIGCGLGRSLSAQKLLYDALLLDVALVADADALNLIAQRPDLRSMLHGRKAPAVFTPHPGEAAHLLGCSTEDIQKDRAAAVRELARRLNGSVVLKGAGSLCATQDGRLHINQTGNPGMSSAGMGDVLSGMIAAFIAQGLNTDEALLLAVHLHGTAGDELAGQQATLGMSATEVTEWARWLLNRMLPK</sequence>
<proteinExistence type="inferred from homology"/>
<evidence type="ECO:0000256" key="5">
    <source>
        <dbReference type="ARBA" id="ARBA00023239"/>
    </source>
</evidence>
<evidence type="ECO:0000256" key="1">
    <source>
        <dbReference type="ARBA" id="ARBA00022741"/>
    </source>
</evidence>
<dbReference type="InterPro" id="IPR000631">
    <property type="entry name" value="CARKD"/>
</dbReference>
<keyword evidence="3" id="KW-0521">NADP</keyword>
<evidence type="ECO:0000256" key="3">
    <source>
        <dbReference type="ARBA" id="ARBA00022857"/>
    </source>
</evidence>
<protein>
    <submittedName>
        <fullName evidence="7">Bifunctional NAD(P)H-hydrate repair enzyme Nnr</fullName>
    </submittedName>
</protein>
<dbReference type="InterPro" id="IPR017953">
    <property type="entry name" value="Carbohydrate_kinase_pred_CS"/>
</dbReference>
<comment type="caution">
    <text evidence="7">The sequence shown here is derived from an EMBL/GenBank/DDBJ whole genome shotgun (WGS) entry which is preliminary data.</text>
</comment>
<dbReference type="PANTHER" id="PTHR12592">
    <property type="entry name" value="ATP-DEPENDENT (S)-NAD(P)H-HYDRATE DEHYDRATASE FAMILY MEMBER"/>
    <property type="match status" value="1"/>
</dbReference>
<dbReference type="SUPFAM" id="SSF53613">
    <property type="entry name" value="Ribokinase-like"/>
    <property type="match status" value="1"/>
</dbReference>
<evidence type="ECO:0000256" key="4">
    <source>
        <dbReference type="ARBA" id="ARBA00023027"/>
    </source>
</evidence>
<dbReference type="AlphaFoldDB" id="A0A1J5S7D5"/>
<accession>A0A1J5S7D5</accession>
<feature type="domain" description="YjeF C-terminal" evidence="6">
    <location>
        <begin position="18"/>
        <end position="307"/>
    </location>
</feature>
<dbReference type="PANTHER" id="PTHR12592:SF0">
    <property type="entry name" value="ATP-DEPENDENT (S)-NAD(P)H-HYDRATE DEHYDRATASE"/>
    <property type="match status" value="1"/>
</dbReference>
<evidence type="ECO:0000256" key="2">
    <source>
        <dbReference type="ARBA" id="ARBA00022840"/>
    </source>
</evidence>
<dbReference type="Gene3D" id="3.40.1190.20">
    <property type="match status" value="1"/>
</dbReference>
<keyword evidence="4" id="KW-0520">NAD</keyword>
<dbReference type="PROSITE" id="PS51383">
    <property type="entry name" value="YJEF_C_3"/>
    <property type="match status" value="1"/>
</dbReference>
<dbReference type="Pfam" id="PF01256">
    <property type="entry name" value="Carb_kinase"/>
    <property type="match status" value="1"/>
</dbReference>
<dbReference type="GO" id="GO:0005524">
    <property type="term" value="F:ATP binding"/>
    <property type="evidence" value="ECO:0007669"/>
    <property type="project" value="UniProtKB-KW"/>
</dbReference>
<organism evidence="7">
    <name type="scientific">mine drainage metagenome</name>
    <dbReference type="NCBI Taxonomy" id="410659"/>
    <lineage>
        <taxon>unclassified sequences</taxon>
        <taxon>metagenomes</taxon>
        <taxon>ecological metagenomes</taxon>
    </lineage>
</organism>
<dbReference type="PROSITE" id="PS01050">
    <property type="entry name" value="YJEF_C_2"/>
    <property type="match status" value="1"/>
</dbReference>
<dbReference type="NCBIfam" id="TIGR00196">
    <property type="entry name" value="yjeF_cterm"/>
    <property type="match status" value="1"/>
</dbReference>
<evidence type="ECO:0000313" key="7">
    <source>
        <dbReference type="EMBL" id="OIR04215.1"/>
    </source>
</evidence>
<dbReference type="InterPro" id="IPR029056">
    <property type="entry name" value="Ribokinase-like"/>
</dbReference>
<keyword evidence="1" id="KW-0547">Nucleotide-binding</keyword>